<keyword evidence="4" id="KW-1003">Cell membrane</keyword>
<dbReference type="NCBIfam" id="TIGR00801">
    <property type="entry name" value="ncs2"/>
    <property type="match status" value="1"/>
</dbReference>
<feature type="transmembrane region" description="Helical" evidence="8">
    <location>
        <begin position="42"/>
        <end position="62"/>
    </location>
</feature>
<evidence type="ECO:0000256" key="8">
    <source>
        <dbReference type="SAM" id="Phobius"/>
    </source>
</evidence>
<dbReference type="STRING" id="46223.SAMN05421852_114104"/>
<dbReference type="GO" id="GO:0042907">
    <property type="term" value="F:xanthine transmembrane transporter activity"/>
    <property type="evidence" value="ECO:0007669"/>
    <property type="project" value="TreeGrafter"/>
</dbReference>
<dbReference type="RefSeq" id="WP_093230967.1">
    <property type="nucleotide sequence ID" value="NZ_FORR01000014.1"/>
</dbReference>
<dbReference type="OrthoDB" id="9805749at2"/>
<dbReference type="Pfam" id="PF00860">
    <property type="entry name" value="Xan_ur_permease"/>
    <property type="match status" value="1"/>
</dbReference>
<dbReference type="EMBL" id="FORR01000014">
    <property type="protein sequence ID" value="SFJ63426.1"/>
    <property type="molecule type" value="Genomic_DNA"/>
</dbReference>
<keyword evidence="7 8" id="KW-0472">Membrane</keyword>
<dbReference type="Proteomes" id="UP000199545">
    <property type="component" value="Unassembled WGS sequence"/>
</dbReference>
<feature type="transmembrane region" description="Helical" evidence="8">
    <location>
        <begin position="397"/>
        <end position="417"/>
    </location>
</feature>
<dbReference type="PANTHER" id="PTHR42810">
    <property type="entry name" value="PURINE PERMEASE C1399.01C-RELATED"/>
    <property type="match status" value="1"/>
</dbReference>
<feature type="transmembrane region" description="Helical" evidence="8">
    <location>
        <begin position="230"/>
        <end position="254"/>
    </location>
</feature>
<feature type="transmembrane region" description="Helical" evidence="8">
    <location>
        <begin position="94"/>
        <end position="114"/>
    </location>
</feature>
<protein>
    <submittedName>
        <fullName evidence="9">Xanthine permease</fullName>
    </submittedName>
</protein>
<evidence type="ECO:0000256" key="7">
    <source>
        <dbReference type="ARBA" id="ARBA00023136"/>
    </source>
</evidence>
<dbReference type="PANTHER" id="PTHR42810:SF4">
    <property type="entry name" value="URIC ACID TRANSPORTER UACT"/>
    <property type="match status" value="1"/>
</dbReference>
<feature type="transmembrane region" description="Helical" evidence="8">
    <location>
        <begin position="339"/>
        <end position="357"/>
    </location>
</feature>
<evidence type="ECO:0000256" key="1">
    <source>
        <dbReference type="ARBA" id="ARBA00004651"/>
    </source>
</evidence>
<keyword evidence="5 8" id="KW-0812">Transmembrane</keyword>
<dbReference type="InterPro" id="IPR017588">
    <property type="entry name" value="UacT-like"/>
</dbReference>
<evidence type="ECO:0000256" key="6">
    <source>
        <dbReference type="ARBA" id="ARBA00022989"/>
    </source>
</evidence>
<dbReference type="GO" id="GO:0005886">
    <property type="term" value="C:plasma membrane"/>
    <property type="evidence" value="ECO:0007669"/>
    <property type="project" value="UniProtKB-SubCell"/>
</dbReference>
<dbReference type="InterPro" id="IPR006042">
    <property type="entry name" value="Xan_ur_permease"/>
</dbReference>
<reference evidence="9 10" key="1">
    <citation type="submission" date="2016-10" db="EMBL/GenBank/DDBJ databases">
        <authorList>
            <person name="de Groot N.N."/>
        </authorList>
    </citation>
    <scope>NUCLEOTIDE SEQUENCE [LARGE SCALE GENOMIC DNA]</scope>
    <source>
        <strain evidence="9 10">DSM 44778</strain>
    </source>
</reference>
<comment type="subcellular location">
    <subcellularLocation>
        <location evidence="1">Cell membrane</location>
        <topology evidence="1">Multi-pass membrane protein</topology>
    </subcellularLocation>
</comment>
<accession>A0A1I3T173</accession>
<feature type="transmembrane region" description="Helical" evidence="8">
    <location>
        <begin position="155"/>
        <end position="174"/>
    </location>
</feature>
<feature type="transmembrane region" description="Helical" evidence="8">
    <location>
        <begin position="12"/>
        <end position="36"/>
    </location>
</feature>
<evidence type="ECO:0000256" key="5">
    <source>
        <dbReference type="ARBA" id="ARBA00022692"/>
    </source>
</evidence>
<feature type="transmembrane region" description="Helical" evidence="8">
    <location>
        <begin position="309"/>
        <end position="333"/>
    </location>
</feature>
<gene>
    <name evidence="9" type="ORF">SAMN05421852_114104</name>
</gene>
<dbReference type="NCBIfam" id="NF037981">
    <property type="entry name" value="NCS2_1"/>
    <property type="match status" value="1"/>
</dbReference>
<feature type="transmembrane region" description="Helical" evidence="8">
    <location>
        <begin position="181"/>
        <end position="201"/>
    </location>
</feature>
<sequence>MEKLSTWRTATLGFQHVLAMYAGAVVVPLIVGPAIGMTPSQIAFLISIDFLGCGIATLIQVVGGKHFGIRLPVVLGCAFQAVAPMIAIGKSQGIPAIYGAIIGAGILVMLLSQFFGKILRFFPPIVTGSVVMIIGLSLIPVAVKNAAGGEGSLTFGSIENLILAAITLVIVIAINRLFKGYIQAIAVLLGLIFGTIVAAFMGKVDFKPVAEAGWFHIVQPFYFGFPEFHISSILALTLVGIVSMIETTGVFMALGEVCEKKLSPADIKKGLRAEGMAQVVGGIFNSFPYTSFSQNVGLVALTRVKNNKVVIAAGIILILLALLPKVAAITTLIPNPVLGGAMIPMFGMVCSSGVRMLSKVDFRQNENLLIIACSVGVGLGAAVVPQLFSGLPEGARLFFENGIVVGSMTAVILNIVFNRGKKAQKTENMELESMINEQLETADGQGTAK</sequence>
<feature type="transmembrane region" description="Helical" evidence="8">
    <location>
        <begin position="69"/>
        <end position="88"/>
    </location>
</feature>
<dbReference type="PROSITE" id="PS01116">
    <property type="entry name" value="XANTH_URACIL_PERMASE"/>
    <property type="match status" value="1"/>
</dbReference>
<evidence type="ECO:0000256" key="4">
    <source>
        <dbReference type="ARBA" id="ARBA00022475"/>
    </source>
</evidence>
<evidence type="ECO:0000313" key="10">
    <source>
        <dbReference type="Proteomes" id="UP000199545"/>
    </source>
</evidence>
<dbReference type="InterPro" id="IPR006043">
    <property type="entry name" value="NCS2"/>
</dbReference>
<keyword evidence="6 8" id="KW-1133">Transmembrane helix</keyword>
<feature type="transmembrane region" description="Helical" evidence="8">
    <location>
        <begin position="121"/>
        <end position="143"/>
    </location>
</feature>
<keyword evidence="3" id="KW-0813">Transport</keyword>
<comment type="similarity">
    <text evidence="2">Belongs to the nucleobase:cation symporter-2 (NCS2) (TC 2.A.40) family.</text>
</comment>
<evidence type="ECO:0000256" key="3">
    <source>
        <dbReference type="ARBA" id="ARBA00022448"/>
    </source>
</evidence>
<proteinExistence type="inferred from homology"/>
<dbReference type="NCBIfam" id="TIGR03173">
    <property type="entry name" value="pbuX"/>
    <property type="match status" value="1"/>
</dbReference>
<feature type="transmembrane region" description="Helical" evidence="8">
    <location>
        <begin position="369"/>
        <end position="391"/>
    </location>
</feature>
<evidence type="ECO:0000256" key="2">
    <source>
        <dbReference type="ARBA" id="ARBA00008821"/>
    </source>
</evidence>
<keyword evidence="10" id="KW-1185">Reference proteome</keyword>
<evidence type="ECO:0000313" key="9">
    <source>
        <dbReference type="EMBL" id="SFJ63426.1"/>
    </source>
</evidence>
<organism evidence="9 10">
    <name type="scientific">Thermoflavimicrobium dichotomicum</name>
    <dbReference type="NCBI Taxonomy" id="46223"/>
    <lineage>
        <taxon>Bacteria</taxon>
        <taxon>Bacillati</taxon>
        <taxon>Bacillota</taxon>
        <taxon>Bacilli</taxon>
        <taxon>Bacillales</taxon>
        <taxon>Thermoactinomycetaceae</taxon>
        <taxon>Thermoflavimicrobium</taxon>
    </lineage>
</organism>
<dbReference type="AlphaFoldDB" id="A0A1I3T173"/>
<name>A0A1I3T173_9BACL</name>